<feature type="transmembrane region" description="Helical" evidence="8">
    <location>
        <begin position="60"/>
        <end position="90"/>
    </location>
</feature>
<dbReference type="EMBL" id="LRFC01000038">
    <property type="protein sequence ID" value="KZE64196.1"/>
    <property type="molecule type" value="Genomic_DNA"/>
</dbReference>
<name>A0A163PVJ1_9BACL</name>
<evidence type="ECO:0000256" key="7">
    <source>
        <dbReference type="ARBA" id="ARBA00023136"/>
    </source>
</evidence>
<sequence length="217" mass="24599">MQSNSLTVDPQPVNRNIKKRFVLSRLHSLAGIVPLGIFMVEHLLTNSTALFGSEKYNEQIHLIQSIPFLPLLEIFLVAIPLIFHAGYGIYLSMISKSNIQTYKYERNRLFFFQRVTGITTLVFIIYHVWSFRLAPVFYGTEINFDLVNSHLENVFIFSFYVIGVVGAVFHFTNGIRTGLITWGVTKGPASQRIAQKICLLLFAVFGVLGVTSLFAFI</sequence>
<evidence type="ECO:0000256" key="1">
    <source>
        <dbReference type="ARBA" id="ARBA00004370"/>
    </source>
</evidence>
<comment type="caution">
    <text evidence="9">The sequence shown here is derived from an EMBL/GenBank/DDBJ whole genome shotgun (WGS) entry which is preliminary data.</text>
</comment>
<dbReference type="InterPro" id="IPR034804">
    <property type="entry name" value="SQR/QFR_C/D"/>
</dbReference>
<keyword evidence="10" id="KW-1185">Reference proteome</keyword>
<dbReference type="NCBIfam" id="TIGR02046">
    <property type="entry name" value="sdhC_b558_fam"/>
    <property type="match status" value="1"/>
</dbReference>
<feature type="transmembrane region" description="Helical" evidence="8">
    <location>
        <begin position="154"/>
        <end position="172"/>
    </location>
</feature>
<dbReference type="InterPro" id="IPR011138">
    <property type="entry name" value="Cytochrome_b-558"/>
</dbReference>
<evidence type="ECO:0000313" key="9">
    <source>
        <dbReference type="EMBL" id="KZE64196.1"/>
    </source>
</evidence>
<evidence type="ECO:0000256" key="8">
    <source>
        <dbReference type="SAM" id="Phobius"/>
    </source>
</evidence>
<dbReference type="InterPro" id="IPR016002">
    <property type="entry name" value="Succ_DH_cyt_b558_Firmicute"/>
</dbReference>
<dbReference type="PANTHER" id="PTHR41910">
    <property type="entry name" value="SUCCINATE DEHYDROGENASE 2 MEMBRANE SUBUNIT SDHC"/>
    <property type="match status" value="1"/>
</dbReference>
<keyword evidence="7 8" id="KW-0472">Membrane</keyword>
<evidence type="ECO:0000256" key="2">
    <source>
        <dbReference type="ARBA" id="ARBA00022617"/>
    </source>
</evidence>
<proteinExistence type="predicted"/>
<dbReference type="SUPFAM" id="SSF81343">
    <property type="entry name" value="Fumarate reductase respiratory complex transmembrane subunits"/>
    <property type="match status" value="1"/>
</dbReference>
<comment type="subcellular location">
    <subcellularLocation>
        <location evidence="1">Membrane</location>
    </subcellularLocation>
</comment>
<evidence type="ECO:0000313" key="10">
    <source>
        <dbReference type="Proteomes" id="UP000076567"/>
    </source>
</evidence>
<dbReference type="RefSeq" id="WP_066245318.1">
    <property type="nucleotide sequence ID" value="NZ_LRFC01000038.1"/>
</dbReference>
<dbReference type="Proteomes" id="UP000076567">
    <property type="component" value="Unassembled WGS sequence"/>
</dbReference>
<protein>
    <submittedName>
        <fullName evidence="9">Succinate dehydrogenase</fullName>
    </submittedName>
</protein>
<gene>
    <name evidence="9" type="ORF">AWM68_13915</name>
</gene>
<keyword evidence="2" id="KW-0349">Heme</keyword>
<evidence type="ECO:0000256" key="4">
    <source>
        <dbReference type="ARBA" id="ARBA00022723"/>
    </source>
</evidence>
<organism evidence="9 10">
    <name type="scientific">Fictibacillus phosphorivorans</name>
    <dbReference type="NCBI Taxonomy" id="1221500"/>
    <lineage>
        <taxon>Bacteria</taxon>
        <taxon>Bacillati</taxon>
        <taxon>Bacillota</taxon>
        <taxon>Bacilli</taxon>
        <taxon>Bacillales</taxon>
        <taxon>Fictibacillaceae</taxon>
        <taxon>Fictibacillus</taxon>
    </lineage>
</organism>
<dbReference type="Gene3D" id="1.20.1300.10">
    <property type="entry name" value="Fumarate reductase/succinate dehydrogenase, transmembrane subunit"/>
    <property type="match status" value="1"/>
</dbReference>
<feature type="transmembrane region" description="Helical" evidence="8">
    <location>
        <begin position="21"/>
        <end position="40"/>
    </location>
</feature>
<dbReference type="Pfam" id="PF01127">
    <property type="entry name" value="Sdh_cyt"/>
    <property type="match status" value="1"/>
</dbReference>
<keyword evidence="3 8" id="KW-0812">Transmembrane</keyword>
<evidence type="ECO:0000256" key="5">
    <source>
        <dbReference type="ARBA" id="ARBA00022989"/>
    </source>
</evidence>
<feature type="transmembrane region" description="Helical" evidence="8">
    <location>
        <begin position="111"/>
        <end position="129"/>
    </location>
</feature>
<dbReference type="PANTHER" id="PTHR41910:SF1">
    <property type="entry name" value="SUCCINATE DEHYDROGENASE HYDROPHOBIC MEMBRANE ANCHOR SUBUNIT"/>
    <property type="match status" value="1"/>
</dbReference>
<feature type="transmembrane region" description="Helical" evidence="8">
    <location>
        <begin position="193"/>
        <end position="216"/>
    </location>
</feature>
<accession>A0A163PVJ1</accession>
<dbReference type="AlphaFoldDB" id="A0A163PVJ1"/>
<keyword evidence="5 8" id="KW-1133">Transmembrane helix</keyword>
<dbReference type="InterPro" id="IPR039023">
    <property type="entry name" value="SdhC_prok"/>
</dbReference>
<dbReference type="GO" id="GO:0016020">
    <property type="term" value="C:membrane"/>
    <property type="evidence" value="ECO:0007669"/>
    <property type="project" value="UniProtKB-SubCell"/>
</dbReference>
<keyword evidence="6" id="KW-0408">Iron</keyword>
<evidence type="ECO:0000256" key="6">
    <source>
        <dbReference type="ARBA" id="ARBA00023004"/>
    </source>
</evidence>
<dbReference type="InterPro" id="IPR000701">
    <property type="entry name" value="SuccDH_FuR_B_TM-su"/>
</dbReference>
<dbReference type="CDD" id="cd03497">
    <property type="entry name" value="SQR_TypeB_1_TM"/>
    <property type="match status" value="1"/>
</dbReference>
<dbReference type="GO" id="GO:0046872">
    <property type="term" value="F:metal ion binding"/>
    <property type="evidence" value="ECO:0007669"/>
    <property type="project" value="UniProtKB-KW"/>
</dbReference>
<keyword evidence="4" id="KW-0479">Metal-binding</keyword>
<reference evidence="10" key="1">
    <citation type="submission" date="2016-01" db="EMBL/GenBank/DDBJ databases">
        <title>Draft genome of Chromobacterium sp. F49.</title>
        <authorList>
            <person name="Hong K.W."/>
        </authorList>
    </citation>
    <scope>NUCLEOTIDE SEQUENCE [LARGE SCALE GENOMIC DNA]</scope>
    <source>
        <strain evidence="10">P7IIIA</strain>
    </source>
</reference>
<evidence type="ECO:0000256" key="3">
    <source>
        <dbReference type="ARBA" id="ARBA00022692"/>
    </source>
</evidence>